<organism evidence="1 2">
    <name type="scientific">Kordia antarctica</name>
    <dbReference type="NCBI Taxonomy" id="1218801"/>
    <lineage>
        <taxon>Bacteria</taxon>
        <taxon>Pseudomonadati</taxon>
        <taxon>Bacteroidota</taxon>
        <taxon>Flavobacteriia</taxon>
        <taxon>Flavobacteriales</taxon>
        <taxon>Flavobacteriaceae</taxon>
        <taxon>Kordia</taxon>
    </lineage>
</organism>
<dbReference type="OrthoDB" id="1364277at2"/>
<reference evidence="1 2" key="1">
    <citation type="journal article" date="2013" name="Int. J. Syst. Evol. Microbiol.">
        <title>Kordia antarctica sp. nov., isolated from Antarctic seawater.</title>
        <authorList>
            <person name="Baek K."/>
            <person name="Choi A."/>
            <person name="Kang I."/>
            <person name="Lee K."/>
            <person name="Cho J.C."/>
        </authorList>
    </citation>
    <scope>NUCLEOTIDE SEQUENCE [LARGE SCALE GENOMIC DNA]</scope>
    <source>
        <strain evidence="1 2">IMCC3317</strain>
    </source>
</reference>
<name>A0A7L4ZMI6_9FLAO</name>
<dbReference type="RefSeq" id="WP_160130045.1">
    <property type="nucleotide sequence ID" value="NZ_CP019288.1"/>
</dbReference>
<proteinExistence type="predicted"/>
<evidence type="ECO:0000313" key="2">
    <source>
        <dbReference type="Proteomes" id="UP000464657"/>
    </source>
</evidence>
<keyword evidence="2" id="KW-1185">Reference proteome</keyword>
<evidence type="ECO:0000313" key="1">
    <source>
        <dbReference type="EMBL" id="QHI37416.1"/>
    </source>
</evidence>
<dbReference type="EMBL" id="CP019288">
    <property type="protein sequence ID" value="QHI37416.1"/>
    <property type="molecule type" value="Genomic_DNA"/>
</dbReference>
<dbReference type="Proteomes" id="UP000464657">
    <property type="component" value="Chromosome"/>
</dbReference>
<gene>
    <name evidence="1" type="ORF">IMCC3317_27950</name>
</gene>
<dbReference type="KEGG" id="kan:IMCC3317_27950"/>
<accession>A0A7L4ZMI6</accession>
<dbReference type="AlphaFoldDB" id="A0A7L4ZMI6"/>
<protein>
    <submittedName>
        <fullName evidence="1">Uncharacterized protein</fullName>
    </submittedName>
</protein>
<sequence>MIKKILPILLIIGFINCSSSQKTMTMQEEVPFKTESVFAQVWTAGQENGGSGINVQMTITNLDTETIVLKDFYFRGRKTTLQDASTNNNGLFVAYFINSTKTEKEIMLHENHKKEAGNEPPHLEEKFPFTLENNEGVISYTENGTLKYHKVKNIIEKFPIHYPSAPENKQ</sequence>